<dbReference type="PANTHER" id="PTHR35525:SF3">
    <property type="entry name" value="BLL6575 PROTEIN"/>
    <property type="match status" value="1"/>
</dbReference>
<dbReference type="PANTHER" id="PTHR35525">
    <property type="entry name" value="BLL6575 PROTEIN"/>
    <property type="match status" value="1"/>
</dbReference>
<accession>A0ABW2HTW3</accession>
<evidence type="ECO:0000259" key="1">
    <source>
        <dbReference type="Pfam" id="PF11706"/>
    </source>
</evidence>
<dbReference type="EMBL" id="JBHTBJ010000011">
    <property type="protein sequence ID" value="MFC7275822.1"/>
    <property type="molecule type" value="Genomic_DNA"/>
</dbReference>
<dbReference type="Proteomes" id="UP001596548">
    <property type="component" value="Unassembled WGS sequence"/>
</dbReference>
<evidence type="ECO:0000313" key="3">
    <source>
        <dbReference type="Proteomes" id="UP001596548"/>
    </source>
</evidence>
<proteinExistence type="predicted"/>
<name>A0ABW2HTW3_9ACTN</name>
<dbReference type="InterPro" id="IPR010852">
    <property type="entry name" value="ABATE"/>
</dbReference>
<dbReference type="Gene3D" id="1.10.3300.10">
    <property type="entry name" value="Jann2411-like domain"/>
    <property type="match status" value="1"/>
</dbReference>
<comment type="caution">
    <text evidence="2">The sequence shown here is derived from an EMBL/GenBank/DDBJ whole genome shotgun (WGS) entry which is preliminary data.</text>
</comment>
<keyword evidence="3" id="KW-1185">Reference proteome</keyword>
<organism evidence="2 3">
    <name type="scientific">Paractinoplanes rhizophilus</name>
    <dbReference type="NCBI Taxonomy" id="1416877"/>
    <lineage>
        <taxon>Bacteria</taxon>
        <taxon>Bacillati</taxon>
        <taxon>Actinomycetota</taxon>
        <taxon>Actinomycetes</taxon>
        <taxon>Micromonosporales</taxon>
        <taxon>Micromonosporaceae</taxon>
        <taxon>Paractinoplanes</taxon>
    </lineage>
</organism>
<feature type="domain" description="Zinc finger CGNR" evidence="1">
    <location>
        <begin position="119"/>
        <end position="161"/>
    </location>
</feature>
<dbReference type="InterPro" id="IPR021005">
    <property type="entry name" value="Znf_CGNR"/>
</dbReference>
<protein>
    <submittedName>
        <fullName evidence="2">CGNR zinc finger domain-containing protein</fullName>
    </submittedName>
</protein>
<dbReference type="SUPFAM" id="SSF160904">
    <property type="entry name" value="Jann2411-like"/>
    <property type="match status" value="1"/>
</dbReference>
<evidence type="ECO:0000313" key="2">
    <source>
        <dbReference type="EMBL" id="MFC7275822.1"/>
    </source>
</evidence>
<dbReference type="Pfam" id="PF11706">
    <property type="entry name" value="zf-CGNR"/>
    <property type="match status" value="1"/>
</dbReference>
<reference evidence="3" key="1">
    <citation type="journal article" date="2019" name="Int. J. Syst. Evol. Microbiol.">
        <title>The Global Catalogue of Microorganisms (GCM) 10K type strain sequencing project: providing services to taxonomists for standard genome sequencing and annotation.</title>
        <authorList>
            <consortium name="The Broad Institute Genomics Platform"/>
            <consortium name="The Broad Institute Genome Sequencing Center for Infectious Disease"/>
            <person name="Wu L."/>
            <person name="Ma J."/>
        </authorList>
    </citation>
    <scope>NUCLEOTIDE SEQUENCE [LARGE SCALE GENOMIC DNA]</scope>
    <source>
        <strain evidence="3">XZYJT-10</strain>
    </source>
</reference>
<gene>
    <name evidence="2" type="ORF">ACFQS1_17670</name>
</gene>
<dbReference type="InterPro" id="IPR023286">
    <property type="entry name" value="ABATE_dom_sf"/>
</dbReference>
<sequence length="170" mass="18879">MTADENTLLALLNSTPVIAGTPTDELADEESARRWLRAHRIPARAEDAAVLREGRDLLQAVVRGDLPPRALSPLLEGVVSRPSITRDGLEWTVDRHGARAVLVDAVIAWDDLRRHRPGRLRPCANEECALFLIDRSKSNSARWCSMATCGNKLKARRHYQRARSDEGAPS</sequence>
<dbReference type="RefSeq" id="WP_378969363.1">
    <property type="nucleotide sequence ID" value="NZ_JBHTBJ010000011.1"/>
</dbReference>